<evidence type="ECO:0000256" key="2">
    <source>
        <dbReference type="SAM" id="SignalP"/>
    </source>
</evidence>
<name>A0A844ZQ31_9SPHN</name>
<keyword evidence="2" id="KW-0732">Signal</keyword>
<dbReference type="Gene3D" id="3.40.50.1460">
    <property type="match status" value="1"/>
</dbReference>
<dbReference type="InterPro" id="IPR001096">
    <property type="entry name" value="Peptidase_C13"/>
</dbReference>
<gene>
    <name evidence="3" type="ORF">GRI41_06430</name>
</gene>
<feature type="region of interest" description="Disordered" evidence="1">
    <location>
        <begin position="28"/>
        <end position="54"/>
    </location>
</feature>
<sequence>MRTRLAQLAITVLTTAICAGFQPAIAQTAGEPQQPPRHTASWPGLGSGNNPTQRRRSLELAPELHRGVDAKEMLRQRRLLDGALDSLTPQRAGEVDVYVLSVALDSDAVFSRETREAANVLSRRYNAAGRTVTLAGPNGREATNRLPRGSITAMTIAIARIAELMDTDEDVLVLYTTTHGAPQGLAYHYGNTGYGILSPKRLHNILQSVGIDRRILIISACYSGVFVPELSGPDTAVVTASTFNRTSFGCEADNDWTFFGDALINRALRKPHSLEAAAKEAKQMITGWETALGVQNSLPQTSIGPAVSEWLPQLEANIPKGATAPTGKLTEVNELRKKFEARQRPSQR</sequence>
<dbReference type="EMBL" id="WTYX01000001">
    <property type="protein sequence ID" value="MXO90451.1"/>
    <property type="molecule type" value="Genomic_DNA"/>
</dbReference>
<feature type="compositionally biased region" description="Basic and acidic residues" evidence="1">
    <location>
        <begin position="331"/>
        <end position="348"/>
    </location>
</feature>
<dbReference type="GO" id="GO:0008233">
    <property type="term" value="F:peptidase activity"/>
    <property type="evidence" value="ECO:0007669"/>
    <property type="project" value="InterPro"/>
</dbReference>
<dbReference type="OrthoDB" id="345222at2"/>
<dbReference type="GO" id="GO:0006508">
    <property type="term" value="P:proteolysis"/>
    <property type="evidence" value="ECO:0007669"/>
    <property type="project" value="InterPro"/>
</dbReference>
<accession>A0A844ZQ31</accession>
<evidence type="ECO:0000313" key="3">
    <source>
        <dbReference type="EMBL" id="MXO90451.1"/>
    </source>
</evidence>
<feature type="chain" id="PRO_5032515745" evidence="2">
    <location>
        <begin position="27"/>
        <end position="348"/>
    </location>
</feature>
<protein>
    <submittedName>
        <fullName evidence="3">Peptidase C13</fullName>
    </submittedName>
</protein>
<dbReference type="RefSeq" id="WP_160603910.1">
    <property type="nucleotide sequence ID" value="NZ_WTYX01000001.1"/>
</dbReference>
<keyword evidence="4" id="KW-1185">Reference proteome</keyword>
<proteinExistence type="predicted"/>
<feature type="signal peptide" evidence="2">
    <location>
        <begin position="1"/>
        <end position="26"/>
    </location>
</feature>
<organism evidence="3 4">
    <name type="scientific">Pontixanthobacter aquaemixtae</name>
    <dbReference type="NCBI Taxonomy" id="1958940"/>
    <lineage>
        <taxon>Bacteria</taxon>
        <taxon>Pseudomonadati</taxon>
        <taxon>Pseudomonadota</taxon>
        <taxon>Alphaproteobacteria</taxon>
        <taxon>Sphingomonadales</taxon>
        <taxon>Erythrobacteraceae</taxon>
        <taxon>Pontixanthobacter</taxon>
    </lineage>
</organism>
<comment type="caution">
    <text evidence="3">The sequence shown here is derived from an EMBL/GenBank/DDBJ whole genome shotgun (WGS) entry which is preliminary data.</text>
</comment>
<evidence type="ECO:0000313" key="4">
    <source>
        <dbReference type="Proteomes" id="UP000442714"/>
    </source>
</evidence>
<dbReference type="AlphaFoldDB" id="A0A844ZQ31"/>
<evidence type="ECO:0000256" key="1">
    <source>
        <dbReference type="SAM" id="MobiDB-lite"/>
    </source>
</evidence>
<reference evidence="3 4" key="1">
    <citation type="submission" date="2019-12" db="EMBL/GenBank/DDBJ databases">
        <title>Genomic-based taxomic classification of the family Erythrobacteraceae.</title>
        <authorList>
            <person name="Xu L."/>
        </authorList>
    </citation>
    <scope>NUCLEOTIDE SEQUENCE [LARGE SCALE GENOMIC DNA]</scope>
    <source>
        <strain evidence="3 4">KCTC 52763</strain>
    </source>
</reference>
<dbReference type="Pfam" id="PF01650">
    <property type="entry name" value="Peptidase_C13"/>
    <property type="match status" value="1"/>
</dbReference>
<dbReference type="Proteomes" id="UP000442714">
    <property type="component" value="Unassembled WGS sequence"/>
</dbReference>
<feature type="region of interest" description="Disordered" evidence="1">
    <location>
        <begin position="319"/>
        <end position="348"/>
    </location>
</feature>